<keyword evidence="4" id="KW-0804">Transcription</keyword>
<dbReference type="AlphaFoldDB" id="A0A443NXJ4"/>
<comment type="caution">
    <text evidence="8">The sequence shown here is derived from an EMBL/GenBank/DDBJ whole genome shotgun (WGS) entry which is preliminary data.</text>
</comment>
<keyword evidence="5" id="KW-0539">Nucleus</keyword>
<evidence type="ECO:0000256" key="5">
    <source>
        <dbReference type="ARBA" id="ARBA00023242"/>
    </source>
</evidence>
<dbReference type="EMBL" id="QPKB01000004">
    <property type="protein sequence ID" value="RWR83223.1"/>
    <property type="molecule type" value="Genomic_DNA"/>
</dbReference>
<feature type="region of interest" description="Disordered" evidence="6">
    <location>
        <begin position="98"/>
        <end position="120"/>
    </location>
</feature>
<evidence type="ECO:0000256" key="3">
    <source>
        <dbReference type="ARBA" id="ARBA00023125"/>
    </source>
</evidence>
<evidence type="ECO:0000259" key="7">
    <source>
        <dbReference type="PROSITE" id="PS51369"/>
    </source>
</evidence>
<dbReference type="GO" id="GO:0043565">
    <property type="term" value="F:sequence-specific DNA binding"/>
    <property type="evidence" value="ECO:0007669"/>
    <property type="project" value="TreeGrafter"/>
</dbReference>
<evidence type="ECO:0000256" key="6">
    <source>
        <dbReference type="SAM" id="MobiDB-lite"/>
    </source>
</evidence>
<dbReference type="PROSITE" id="PS51369">
    <property type="entry name" value="TCP"/>
    <property type="match status" value="1"/>
</dbReference>
<protein>
    <submittedName>
        <fullName evidence="8">Transcription factor TCP5-like protein</fullName>
    </submittedName>
</protein>
<proteinExistence type="predicted"/>
<dbReference type="InterPro" id="IPR005333">
    <property type="entry name" value="Transcription_factor_TCP"/>
</dbReference>
<dbReference type="GO" id="GO:0005634">
    <property type="term" value="C:nucleus"/>
    <property type="evidence" value="ECO:0007669"/>
    <property type="project" value="UniProtKB-SubCell"/>
</dbReference>
<feature type="compositionally biased region" description="Polar residues" evidence="6">
    <location>
        <begin position="452"/>
        <end position="473"/>
    </location>
</feature>
<dbReference type="Pfam" id="PF03634">
    <property type="entry name" value="TCP"/>
    <property type="match status" value="1"/>
</dbReference>
<feature type="domain" description="TCP" evidence="7">
    <location>
        <begin position="135"/>
        <end position="193"/>
    </location>
</feature>
<sequence length="490" mass="54269">MSLETSNLGGNCNAAKLHNTGTTWLKSLKLFYLEENCFVDATLEGFIWQCRKSSSLFYTEPSRIKIELSGRRLHQNFHSHVLMREMIRSSIEKGLPAKKEGDFNAGKNPQEPSSSRPWSALKDPRIVRVSRTFGGKDRHSKVRTIRGLRDRRVRLSVPTAIQLYDLQDRLGLNQPSKVVDWLLNAAQHAIDELPPLQMPQENHVQYSQPTVVSHEVTAPEAPVTSLLYANSEHLRRSGAHSFTLFSGRGDVKSRNEMLGSDQTVLPKSMFWNSSDPFGDKCKGVAIEKSEWMKRNEHENQESMGVPSAQKRTHNSLLRPSHSFLAGSLTNVSPYASYYHFGLPSNASVSHLGHGCSSQTEELHNLPSSLAVPSGPQLLVYPSGATPSLIPSYITPSIDFDPKQITNFQMLGPTSQNLQPNSFTASLYSTNPATRTLQFSLNPNHHHSHNSHETQSNALEKVTNGSSSAAPTSSFLNHSKAALGSNSSSFM</sequence>
<feature type="region of interest" description="Disordered" evidence="6">
    <location>
        <begin position="439"/>
        <end position="473"/>
    </location>
</feature>
<dbReference type="Proteomes" id="UP000283530">
    <property type="component" value="Unassembled WGS sequence"/>
</dbReference>
<dbReference type="GO" id="GO:0003700">
    <property type="term" value="F:DNA-binding transcription factor activity"/>
    <property type="evidence" value="ECO:0007669"/>
    <property type="project" value="InterPro"/>
</dbReference>
<gene>
    <name evidence="8" type="ORF">CKAN_01197200</name>
</gene>
<evidence type="ECO:0000256" key="4">
    <source>
        <dbReference type="ARBA" id="ARBA00023163"/>
    </source>
</evidence>
<keyword evidence="2" id="KW-0805">Transcription regulation</keyword>
<dbReference type="PANTHER" id="PTHR31072">
    <property type="entry name" value="TRANSCRIPTION FACTOR TCP4-RELATED"/>
    <property type="match status" value="1"/>
</dbReference>
<dbReference type="InterPro" id="IPR017887">
    <property type="entry name" value="TF_TCP_subgr"/>
</dbReference>
<organism evidence="8 9">
    <name type="scientific">Cinnamomum micranthum f. kanehirae</name>
    <dbReference type="NCBI Taxonomy" id="337451"/>
    <lineage>
        <taxon>Eukaryota</taxon>
        <taxon>Viridiplantae</taxon>
        <taxon>Streptophyta</taxon>
        <taxon>Embryophyta</taxon>
        <taxon>Tracheophyta</taxon>
        <taxon>Spermatophyta</taxon>
        <taxon>Magnoliopsida</taxon>
        <taxon>Magnoliidae</taxon>
        <taxon>Laurales</taxon>
        <taxon>Lauraceae</taxon>
        <taxon>Cinnamomum</taxon>
    </lineage>
</organism>
<evidence type="ECO:0000256" key="2">
    <source>
        <dbReference type="ARBA" id="ARBA00023015"/>
    </source>
</evidence>
<dbReference type="OrthoDB" id="1889307at2759"/>
<keyword evidence="9" id="KW-1185">Reference proteome</keyword>
<evidence type="ECO:0000313" key="8">
    <source>
        <dbReference type="EMBL" id="RWR83223.1"/>
    </source>
</evidence>
<comment type="subcellular location">
    <subcellularLocation>
        <location evidence="1">Nucleus</location>
    </subcellularLocation>
</comment>
<keyword evidence="3" id="KW-0238">DNA-binding</keyword>
<evidence type="ECO:0000313" key="9">
    <source>
        <dbReference type="Proteomes" id="UP000283530"/>
    </source>
</evidence>
<dbReference type="PANTHER" id="PTHR31072:SF147">
    <property type="entry name" value="TRANSCRIPTION FACTOR TCP13"/>
    <property type="match status" value="1"/>
</dbReference>
<accession>A0A443NXJ4</accession>
<evidence type="ECO:0000256" key="1">
    <source>
        <dbReference type="ARBA" id="ARBA00004123"/>
    </source>
</evidence>
<name>A0A443NXJ4_9MAGN</name>
<reference evidence="8 9" key="1">
    <citation type="journal article" date="2019" name="Nat. Plants">
        <title>Stout camphor tree genome fills gaps in understanding of flowering plant genome evolution.</title>
        <authorList>
            <person name="Chaw S.M."/>
            <person name="Liu Y.C."/>
            <person name="Wu Y.W."/>
            <person name="Wang H.Y."/>
            <person name="Lin C.I."/>
            <person name="Wu C.S."/>
            <person name="Ke H.M."/>
            <person name="Chang L.Y."/>
            <person name="Hsu C.Y."/>
            <person name="Yang H.T."/>
            <person name="Sudianto E."/>
            <person name="Hsu M.H."/>
            <person name="Wu K.P."/>
            <person name="Wang L.N."/>
            <person name="Leebens-Mack J.H."/>
            <person name="Tsai I.J."/>
        </authorList>
    </citation>
    <scope>NUCLEOTIDE SEQUENCE [LARGE SCALE GENOMIC DNA]</scope>
    <source>
        <strain evidence="9">cv. Chaw 1501</strain>
        <tissue evidence="8">Young leaves</tissue>
    </source>
</reference>